<dbReference type="eggNOG" id="ENOG502S79B">
    <property type="taxonomic scope" value="Eukaryota"/>
</dbReference>
<evidence type="ECO:0000313" key="1">
    <source>
        <dbReference type="EMBL" id="EGG00270.1"/>
    </source>
</evidence>
<dbReference type="RefSeq" id="XP_007416469.1">
    <property type="nucleotide sequence ID" value="XM_007416407.1"/>
</dbReference>
<dbReference type="OrthoDB" id="10594624at2759"/>
<dbReference type="EMBL" id="GL883149">
    <property type="protein sequence ID" value="EGG00270.1"/>
    <property type="molecule type" value="Genomic_DNA"/>
</dbReference>
<organism evidence="2">
    <name type="scientific">Melampsora larici-populina (strain 98AG31 / pathotype 3-4-7)</name>
    <name type="common">Poplar leaf rust fungus</name>
    <dbReference type="NCBI Taxonomy" id="747676"/>
    <lineage>
        <taxon>Eukaryota</taxon>
        <taxon>Fungi</taxon>
        <taxon>Dikarya</taxon>
        <taxon>Basidiomycota</taxon>
        <taxon>Pucciniomycotina</taxon>
        <taxon>Pucciniomycetes</taxon>
        <taxon>Pucciniales</taxon>
        <taxon>Melampsoraceae</taxon>
        <taxon>Melampsora</taxon>
    </lineage>
</organism>
<protein>
    <submittedName>
        <fullName evidence="1">Uncharacterized protein</fullName>
    </submittedName>
</protein>
<dbReference type="VEuPathDB" id="FungiDB:MELLADRAFT_93752"/>
<gene>
    <name evidence="1" type="ORF">MELLADRAFT_93752</name>
</gene>
<dbReference type="KEGG" id="mlr:MELLADRAFT_93752"/>
<reference evidence="2" key="1">
    <citation type="journal article" date="2011" name="Proc. Natl. Acad. Sci. U.S.A.">
        <title>Obligate biotrophy features unraveled by the genomic analysis of rust fungi.</title>
        <authorList>
            <person name="Duplessis S."/>
            <person name="Cuomo C.A."/>
            <person name="Lin Y.-C."/>
            <person name="Aerts A."/>
            <person name="Tisserant E."/>
            <person name="Veneault-Fourrey C."/>
            <person name="Joly D.L."/>
            <person name="Hacquard S."/>
            <person name="Amselem J."/>
            <person name="Cantarel B.L."/>
            <person name="Chiu R."/>
            <person name="Coutinho P.M."/>
            <person name="Feau N."/>
            <person name="Field M."/>
            <person name="Frey P."/>
            <person name="Gelhaye E."/>
            <person name="Goldberg J."/>
            <person name="Grabherr M.G."/>
            <person name="Kodira C.D."/>
            <person name="Kohler A."/>
            <person name="Kuees U."/>
            <person name="Lindquist E.A."/>
            <person name="Lucas S.M."/>
            <person name="Mago R."/>
            <person name="Mauceli E."/>
            <person name="Morin E."/>
            <person name="Murat C."/>
            <person name="Pangilinan J.L."/>
            <person name="Park R."/>
            <person name="Pearson M."/>
            <person name="Quesneville H."/>
            <person name="Rouhier N."/>
            <person name="Sakthikumar S."/>
            <person name="Salamov A.A."/>
            <person name="Schmutz J."/>
            <person name="Selles B."/>
            <person name="Shapiro H."/>
            <person name="Tanguay P."/>
            <person name="Tuskan G.A."/>
            <person name="Henrissat B."/>
            <person name="Van de Peer Y."/>
            <person name="Rouze P."/>
            <person name="Ellis J.G."/>
            <person name="Dodds P.N."/>
            <person name="Schein J.E."/>
            <person name="Zhong S."/>
            <person name="Hamelin R.C."/>
            <person name="Grigoriev I.V."/>
            <person name="Szabo L.J."/>
            <person name="Martin F."/>
        </authorList>
    </citation>
    <scope>NUCLEOTIDE SEQUENCE [LARGE SCALE GENOMIC DNA]</scope>
    <source>
        <strain evidence="2">98AG31 / pathotype 3-4-7</strain>
    </source>
</reference>
<evidence type="ECO:0000313" key="2">
    <source>
        <dbReference type="Proteomes" id="UP000001072"/>
    </source>
</evidence>
<dbReference type="Proteomes" id="UP000001072">
    <property type="component" value="Unassembled WGS sequence"/>
</dbReference>
<dbReference type="GeneID" id="18936680"/>
<name>F4S546_MELLP</name>
<sequence>MSNGMFNSNPSVTYIIDPRYRPMQEVVRTTPTANYQVAGAYQAGAQVNPQQVYCTQNSSNLRPLQQIQNYPSNHAQIRAHHLAPDHIQKRVKLSHPEETPAKICKESSPQIVLQKRAQRPIRGVKFDLGPSRPSHPKHLPRAPCPAKRLRSCLAKHLRQPPVTDQADQEPDPSTTWKQSLKHLVDDVVFDGEDGYSPEFHMKVLAATSFIDELLSPPSGSTN</sequence>
<dbReference type="HOGENOM" id="CLU_080490_0_0_1"/>
<accession>F4S546</accession>
<keyword evidence="2" id="KW-1185">Reference proteome</keyword>
<proteinExistence type="predicted"/>
<dbReference type="AlphaFoldDB" id="F4S546"/>
<dbReference type="InParanoid" id="F4S546"/>